<comment type="caution">
    <text evidence="13">The sequence shown here is derived from an EMBL/GenBank/DDBJ whole genome shotgun (WGS) entry which is preliminary data.</text>
</comment>
<dbReference type="SUPFAM" id="SSF52540">
    <property type="entry name" value="P-loop containing nucleoside triphosphate hydrolases"/>
    <property type="match status" value="2"/>
</dbReference>
<evidence type="ECO:0000256" key="4">
    <source>
        <dbReference type="ARBA" id="ARBA00022741"/>
    </source>
</evidence>
<feature type="compositionally biased region" description="Polar residues" evidence="11">
    <location>
        <begin position="533"/>
        <end position="543"/>
    </location>
</feature>
<dbReference type="InterPro" id="IPR004604">
    <property type="entry name" value="DNA_recomb/repair_RecN"/>
</dbReference>
<name>A0A846MNY9_9BACT</name>
<keyword evidence="14" id="KW-1185">Reference proteome</keyword>
<reference evidence="13 14" key="1">
    <citation type="submission" date="2020-03" db="EMBL/GenBank/DDBJ databases">
        <title>Genomic Encyclopedia of Type Strains, Phase IV (KMG-IV): sequencing the most valuable type-strain genomes for metagenomic binning, comparative biology and taxonomic classification.</title>
        <authorList>
            <person name="Goeker M."/>
        </authorList>
    </citation>
    <scope>NUCLEOTIDE SEQUENCE [LARGE SCALE GENOMIC DNA]</scope>
    <source>
        <strain evidence="13 14">DSM 5718</strain>
    </source>
</reference>
<dbReference type="InterPro" id="IPR027417">
    <property type="entry name" value="P-loop_NTPase"/>
</dbReference>
<keyword evidence="6" id="KW-0067">ATP-binding</keyword>
<evidence type="ECO:0000256" key="6">
    <source>
        <dbReference type="ARBA" id="ARBA00022840"/>
    </source>
</evidence>
<evidence type="ECO:0000256" key="10">
    <source>
        <dbReference type="SAM" id="Coils"/>
    </source>
</evidence>
<dbReference type="GO" id="GO:0006281">
    <property type="term" value="P:DNA repair"/>
    <property type="evidence" value="ECO:0007669"/>
    <property type="project" value="UniProtKB-KW"/>
</dbReference>
<keyword evidence="10" id="KW-0175">Coiled coil</keyword>
<dbReference type="InterPro" id="IPR003395">
    <property type="entry name" value="RecF/RecN/SMC_N"/>
</dbReference>
<evidence type="ECO:0000256" key="9">
    <source>
        <dbReference type="PIRNR" id="PIRNR003128"/>
    </source>
</evidence>
<evidence type="ECO:0000256" key="2">
    <source>
        <dbReference type="ARBA" id="ARBA00009441"/>
    </source>
</evidence>
<evidence type="ECO:0000259" key="12">
    <source>
        <dbReference type="Pfam" id="PF02463"/>
    </source>
</evidence>
<comment type="similarity">
    <text evidence="2 9">Belongs to the RecN family.</text>
</comment>
<feature type="coiled-coil region" evidence="10">
    <location>
        <begin position="318"/>
        <end position="362"/>
    </location>
</feature>
<dbReference type="GO" id="GO:0006310">
    <property type="term" value="P:DNA recombination"/>
    <property type="evidence" value="ECO:0007669"/>
    <property type="project" value="InterPro"/>
</dbReference>
<evidence type="ECO:0000313" key="14">
    <source>
        <dbReference type="Proteomes" id="UP000537126"/>
    </source>
</evidence>
<evidence type="ECO:0000256" key="11">
    <source>
        <dbReference type="SAM" id="MobiDB-lite"/>
    </source>
</evidence>
<evidence type="ECO:0000313" key="13">
    <source>
        <dbReference type="EMBL" id="NIK73298.1"/>
    </source>
</evidence>
<comment type="function">
    <text evidence="1 9">May be involved in recombinational repair of damaged DNA.</text>
</comment>
<dbReference type="EMBL" id="JAASRN010000001">
    <property type="protein sequence ID" value="NIK73298.1"/>
    <property type="molecule type" value="Genomic_DNA"/>
</dbReference>
<evidence type="ECO:0000256" key="7">
    <source>
        <dbReference type="ARBA" id="ARBA00023204"/>
    </source>
</evidence>
<dbReference type="GO" id="GO:0043590">
    <property type="term" value="C:bacterial nucleoid"/>
    <property type="evidence" value="ECO:0007669"/>
    <property type="project" value="TreeGrafter"/>
</dbReference>
<dbReference type="RefSeq" id="WP_166918555.1">
    <property type="nucleotide sequence ID" value="NZ_JAASRN010000001.1"/>
</dbReference>
<evidence type="ECO:0000256" key="8">
    <source>
        <dbReference type="ARBA" id="ARBA00033408"/>
    </source>
</evidence>
<dbReference type="GO" id="GO:0009432">
    <property type="term" value="P:SOS response"/>
    <property type="evidence" value="ECO:0007669"/>
    <property type="project" value="TreeGrafter"/>
</dbReference>
<feature type="domain" description="RecF/RecN/SMC N-terminal" evidence="12">
    <location>
        <begin position="5"/>
        <end position="509"/>
    </location>
</feature>
<accession>A0A846MNY9</accession>
<dbReference type="PANTHER" id="PTHR11059:SF0">
    <property type="entry name" value="DNA REPAIR PROTEIN RECN"/>
    <property type="match status" value="1"/>
</dbReference>
<proteinExistence type="inferred from homology"/>
<dbReference type="AlphaFoldDB" id="A0A846MNY9"/>
<evidence type="ECO:0000256" key="3">
    <source>
        <dbReference type="ARBA" id="ARBA00021315"/>
    </source>
</evidence>
<feature type="region of interest" description="Disordered" evidence="11">
    <location>
        <begin position="533"/>
        <end position="555"/>
    </location>
</feature>
<protein>
    <recommendedName>
        <fullName evidence="3 9">DNA repair protein RecN</fullName>
    </recommendedName>
    <alternativeName>
        <fullName evidence="8 9">Recombination protein N</fullName>
    </alternativeName>
</protein>
<dbReference type="Gene3D" id="3.40.50.300">
    <property type="entry name" value="P-loop containing nucleotide triphosphate hydrolases"/>
    <property type="match status" value="2"/>
</dbReference>
<dbReference type="PIRSF" id="PIRSF003128">
    <property type="entry name" value="RecN"/>
    <property type="match status" value="1"/>
</dbReference>
<dbReference type="NCBIfam" id="TIGR00634">
    <property type="entry name" value="recN"/>
    <property type="match status" value="1"/>
</dbReference>
<keyword evidence="7 9" id="KW-0234">DNA repair</keyword>
<evidence type="ECO:0000256" key="5">
    <source>
        <dbReference type="ARBA" id="ARBA00022763"/>
    </source>
</evidence>
<gene>
    <name evidence="13" type="ORF">FHS56_000784</name>
</gene>
<dbReference type="Proteomes" id="UP000537126">
    <property type="component" value="Unassembled WGS sequence"/>
</dbReference>
<keyword evidence="4" id="KW-0547">Nucleotide-binding</keyword>
<dbReference type="FunFam" id="3.40.50.300:FF:000319">
    <property type="entry name" value="DNA repair protein RecN"/>
    <property type="match status" value="1"/>
</dbReference>
<keyword evidence="5 9" id="KW-0227">DNA damage</keyword>
<dbReference type="Pfam" id="PF02463">
    <property type="entry name" value="SMC_N"/>
    <property type="match status" value="1"/>
</dbReference>
<feature type="coiled-coil region" evidence="10">
    <location>
        <begin position="165"/>
        <end position="236"/>
    </location>
</feature>
<dbReference type="PANTHER" id="PTHR11059">
    <property type="entry name" value="DNA REPAIR PROTEIN RECN"/>
    <property type="match status" value="1"/>
</dbReference>
<evidence type="ECO:0000256" key="1">
    <source>
        <dbReference type="ARBA" id="ARBA00003618"/>
    </source>
</evidence>
<sequence length="555" mass="63180">MLIHLSIRNYALIEQLEMRPHPGLNVITGETGAGKSIMLGAIGLLLGERADKRALMNETEKCIVEATFDLTPYHLEALFDTYDLDYQDLTIIRREISPAGKSRAFINDTPVTLDVLKILGRRLIDIHSQHDHLLLGDDAYQLALLDTFAGNDSLLDEYRRLFTHYRSILQRYEQLKQQIEQQEQALDYERFLWQELQNAALEEGEQEQLEQRLEKLEHAEAIQQAAAEALQALENEEYGAESVLSVVVEALKRLRSYSEDFGELYERAESVLIEVRELSRDIANAVEEVEINPREVQRIQERLDLLYSLQKKHKVHDEAQLIRRKQELERRIEQASVSREELEALEQEIRKQKQQLHDLAMALRAQRQAQAKALAEALVALLQDMAMPHATVQVQVLPCEALYEEGLDKLQLLFSANKGIAPGPLKEVASGGEFSRLMLAIKYLLAQKTALPTLILDEIDTGISGETAMKVARMMAEMSKHHQLIAITHLHQIAALADAHYYVYKDEAGSRTFSRLKLLSVEERVHEIAQMISGQQPSPSALQSARELLAQNRRP</sequence>
<dbReference type="CDD" id="cd03241">
    <property type="entry name" value="ABC_RecN"/>
    <property type="match status" value="2"/>
</dbReference>
<organism evidence="13 14">
    <name type="scientific">Thermonema lapsum</name>
    <dbReference type="NCBI Taxonomy" id="28195"/>
    <lineage>
        <taxon>Bacteria</taxon>
        <taxon>Pseudomonadati</taxon>
        <taxon>Bacteroidota</taxon>
        <taxon>Cytophagia</taxon>
        <taxon>Cytophagales</taxon>
        <taxon>Thermonemataceae</taxon>
        <taxon>Thermonema</taxon>
    </lineage>
</organism>
<dbReference type="GO" id="GO:0005524">
    <property type="term" value="F:ATP binding"/>
    <property type="evidence" value="ECO:0007669"/>
    <property type="project" value="UniProtKB-KW"/>
</dbReference>